<dbReference type="AlphaFoldDB" id="A0AAD5NB45"/>
<dbReference type="EMBL" id="JAHQIW010005317">
    <property type="protein sequence ID" value="KAJ1365611.1"/>
    <property type="molecule type" value="Genomic_DNA"/>
</dbReference>
<dbReference type="Proteomes" id="UP001196413">
    <property type="component" value="Unassembled WGS sequence"/>
</dbReference>
<protein>
    <submittedName>
        <fullName evidence="1">Uncharacterized protein</fullName>
    </submittedName>
</protein>
<evidence type="ECO:0000313" key="2">
    <source>
        <dbReference type="Proteomes" id="UP001196413"/>
    </source>
</evidence>
<reference evidence="1" key="1">
    <citation type="submission" date="2021-06" db="EMBL/GenBank/DDBJ databases">
        <title>Parelaphostrongylus tenuis whole genome reference sequence.</title>
        <authorList>
            <person name="Garwood T.J."/>
            <person name="Larsen P.A."/>
            <person name="Fountain-Jones N.M."/>
            <person name="Garbe J.R."/>
            <person name="Macchietto M.G."/>
            <person name="Kania S.A."/>
            <person name="Gerhold R.W."/>
            <person name="Richards J.E."/>
            <person name="Wolf T.M."/>
        </authorList>
    </citation>
    <scope>NUCLEOTIDE SEQUENCE</scope>
    <source>
        <strain evidence="1">MNPRO001-30</strain>
        <tissue evidence="1">Meninges</tissue>
    </source>
</reference>
<evidence type="ECO:0000313" key="1">
    <source>
        <dbReference type="EMBL" id="KAJ1365611.1"/>
    </source>
</evidence>
<keyword evidence="2" id="KW-1185">Reference proteome</keyword>
<name>A0AAD5NB45_PARTN</name>
<proteinExistence type="predicted"/>
<accession>A0AAD5NB45</accession>
<organism evidence="1 2">
    <name type="scientific">Parelaphostrongylus tenuis</name>
    <name type="common">Meningeal worm</name>
    <dbReference type="NCBI Taxonomy" id="148309"/>
    <lineage>
        <taxon>Eukaryota</taxon>
        <taxon>Metazoa</taxon>
        <taxon>Ecdysozoa</taxon>
        <taxon>Nematoda</taxon>
        <taxon>Chromadorea</taxon>
        <taxon>Rhabditida</taxon>
        <taxon>Rhabditina</taxon>
        <taxon>Rhabditomorpha</taxon>
        <taxon>Strongyloidea</taxon>
        <taxon>Metastrongylidae</taxon>
        <taxon>Parelaphostrongylus</taxon>
    </lineage>
</organism>
<comment type="caution">
    <text evidence="1">The sequence shown here is derived from an EMBL/GenBank/DDBJ whole genome shotgun (WGS) entry which is preliminary data.</text>
</comment>
<gene>
    <name evidence="1" type="ORF">KIN20_025991</name>
</gene>
<sequence>MAVLSLEHGHWSEFHTVVCRISAVGTDVDPFAKFFCSWQLISTELNVLRKDRASAFSLFEQLLGGGGDAIGSTGLSN</sequence>